<keyword evidence="2" id="KW-1185">Reference proteome</keyword>
<accession>A0ABW2HAJ9</accession>
<sequence>MSSPGVVVEALLLSVQDGGLRYRRRSSPVTDGAHPDDVARLLAGLSPCTEGGLLHSTSWRVEQGAVVLTYAALPDLDPRHTRPVRLDAMTSGPHPLAPSPASVDVDAVAAHACRHLAMLADTDATVAAATRLLPQLWEPLRKLAPVPAGALTAVAV</sequence>
<protein>
    <submittedName>
        <fullName evidence="1">Uncharacterized protein</fullName>
    </submittedName>
</protein>
<name>A0ABW2HAJ9_9ACTN</name>
<organism evidence="1 2">
    <name type="scientific">Catellatospora aurea</name>
    <dbReference type="NCBI Taxonomy" id="1337874"/>
    <lineage>
        <taxon>Bacteria</taxon>
        <taxon>Bacillati</taxon>
        <taxon>Actinomycetota</taxon>
        <taxon>Actinomycetes</taxon>
        <taxon>Micromonosporales</taxon>
        <taxon>Micromonosporaceae</taxon>
        <taxon>Catellatospora</taxon>
    </lineage>
</organism>
<dbReference type="EMBL" id="JBHTAC010000063">
    <property type="protein sequence ID" value="MFC7247716.1"/>
    <property type="molecule type" value="Genomic_DNA"/>
</dbReference>
<reference evidence="2" key="1">
    <citation type="journal article" date="2019" name="Int. J. Syst. Evol. Microbiol.">
        <title>The Global Catalogue of Microorganisms (GCM) 10K type strain sequencing project: providing services to taxonomists for standard genome sequencing and annotation.</title>
        <authorList>
            <consortium name="The Broad Institute Genomics Platform"/>
            <consortium name="The Broad Institute Genome Sequencing Center for Infectious Disease"/>
            <person name="Wu L."/>
            <person name="Ma J."/>
        </authorList>
    </citation>
    <scope>NUCLEOTIDE SEQUENCE [LARGE SCALE GENOMIC DNA]</scope>
    <source>
        <strain evidence="2">CGMCC 1.9106</strain>
    </source>
</reference>
<evidence type="ECO:0000313" key="2">
    <source>
        <dbReference type="Proteomes" id="UP001596392"/>
    </source>
</evidence>
<comment type="caution">
    <text evidence="1">The sequence shown here is derived from an EMBL/GenBank/DDBJ whole genome shotgun (WGS) entry which is preliminary data.</text>
</comment>
<dbReference type="Proteomes" id="UP001596392">
    <property type="component" value="Unassembled WGS sequence"/>
</dbReference>
<dbReference type="RefSeq" id="WP_376810430.1">
    <property type="nucleotide sequence ID" value="NZ_JBHTAC010000063.1"/>
</dbReference>
<proteinExistence type="predicted"/>
<gene>
    <name evidence="1" type="ORF">ACFQO7_35070</name>
</gene>
<evidence type="ECO:0000313" key="1">
    <source>
        <dbReference type="EMBL" id="MFC7247716.1"/>
    </source>
</evidence>